<evidence type="ECO:0000313" key="23">
    <source>
        <dbReference type="Proteomes" id="UP000178379"/>
    </source>
</evidence>
<evidence type="ECO:0000256" key="4">
    <source>
        <dbReference type="ARBA" id="ARBA00004496"/>
    </source>
</evidence>
<reference evidence="22 23" key="1">
    <citation type="journal article" date="2016" name="Nat. Commun.">
        <title>Thousands of microbial genomes shed light on interconnected biogeochemical processes in an aquifer system.</title>
        <authorList>
            <person name="Anantharaman K."/>
            <person name="Brown C.T."/>
            <person name="Hug L.A."/>
            <person name="Sharon I."/>
            <person name="Castelle C.J."/>
            <person name="Probst A.J."/>
            <person name="Thomas B.C."/>
            <person name="Singh A."/>
            <person name="Wilkins M.J."/>
            <person name="Karaoz U."/>
            <person name="Brodie E.L."/>
            <person name="Williams K.H."/>
            <person name="Hubbard S.S."/>
            <person name="Banfield J.F."/>
        </authorList>
    </citation>
    <scope>NUCLEOTIDE SEQUENCE [LARGE SCALE GENOMIC DNA]</scope>
</reference>
<dbReference type="PANTHER" id="PTHR24421">
    <property type="entry name" value="NITRATE/NITRITE SENSOR PROTEIN NARX-RELATED"/>
    <property type="match status" value="1"/>
</dbReference>
<keyword evidence="15" id="KW-0411">Iron-sulfur</keyword>
<dbReference type="InterPro" id="IPR004358">
    <property type="entry name" value="Sig_transdc_His_kin-like_C"/>
</dbReference>
<feature type="domain" description="HAMP" evidence="21">
    <location>
        <begin position="85"/>
        <end position="137"/>
    </location>
</feature>
<keyword evidence="19" id="KW-1133">Transmembrane helix</keyword>
<protein>
    <recommendedName>
        <fullName evidence="17">Sensor protein</fullName>
        <ecNumber evidence="17">2.7.13.3</ecNumber>
    </recommendedName>
</protein>
<dbReference type="SUPFAM" id="SSF55874">
    <property type="entry name" value="ATPase domain of HSP90 chaperone/DNA topoisomerase II/histidine kinase"/>
    <property type="match status" value="1"/>
</dbReference>
<dbReference type="CDD" id="cd06225">
    <property type="entry name" value="HAMP"/>
    <property type="match status" value="1"/>
</dbReference>
<evidence type="ECO:0000256" key="3">
    <source>
        <dbReference type="ARBA" id="ARBA00004370"/>
    </source>
</evidence>
<dbReference type="PROSITE" id="PS50885">
    <property type="entry name" value="HAMP"/>
    <property type="match status" value="1"/>
</dbReference>
<sequence>MPLPASPQPAPVGADRGESRRAYRLLWNTIGGPMVVLVILLLGILAVAWLAHLFPDHEGRFFVAQLVLVSLSAAVLGLALRRAARKLGTPLAQLRAWAHDMRQGNFSSRIPERGGDEIADLARDINRFAEWLHAMSITMDAQVRSQTERLARKTRSLDVLHDVAQSLNQPGGLARQMEGLMDTFVELFDARASLVSLLADEVNAPLKIVRGREHELAGQRVIESHCEHCGWEARTGLLHIQNGPGLKCAKDAPALSIDERYRELIVIPVRYQENTMGVYGLLLDRPVYALGEDAVDLLISIGRHLGLAVEKAWLDLDARRLAIMEERQMIGNELHDSLAQALVSMRLQIKMLGESLYKKDIHAAQNESRNLRIAVEEAHANLRELLSNYRLKMDDRGLVPAIRDLVERFRQETGISVHFHNALAAPTLTPAQEIQIFHIVQEALTNIRKHSHALNVRILLDQNRNGQYNVLIEDDGEGMAEPAGGMPGEHIGLSVMRERAERLSGEITFESEAGEGTRVVLVFPVKSSGQLRVVGS</sequence>
<dbReference type="PRINTS" id="PR00344">
    <property type="entry name" value="BCTRLSENSOR"/>
</dbReference>
<keyword evidence="11 17" id="KW-0418">Kinase</keyword>
<dbReference type="CDD" id="cd16917">
    <property type="entry name" value="HATPase_UhpB-NarQ-NarX-like"/>
    <property type="match status" value="1"/>
</dbReference>
<dbReference type="GO" id="GO:0046983">
    <property type="term" value="F:protein dimerization activity"/>
    <property type="evidence" value="ECO:0007669"/>
    <property type="project" value="UniProtKB-UniRule"/>
</dbReference>
<evidence type="ECO:0000256" key="7">
    <source>
        <dbReference type="ARBA" id="ARBA00022553"/>
    </source>
</evidence>
<evidence type="ECO:0000256" key="9">
    <source>
        <dbReference type="ARBA" id="ARBA00022723"/>
    </source>
</evidence>
<dbReference type="Pfam" id="PF07730">
    <property type="entry name" value="HisKA_3"/>
    <property type="match status" value="1"/>
</dbReference>
<evidence type="ECO:0000256" key="19">
    <source>
        <dbReference type="SAM" id="Phobius"/>
    </source>
</evidence>
<dbReference type="InterPro" id="IPR036890">
    <property type="entry name" value="HATPase_C_sf"/>
</dbReference>
<evidence type="ECO:0000256" key="15">
    <source>
        <dbReference type="ARBA" id="ARBA00023014"/>
    </source>
</evidence>
<keyword evidence="6" id="KW-0963">Cytoplasm</keyword>
<proteinExistence type="predicted"/>
<evidence type="ECO:0000313" key="22">
    <source>
        <dbReference type="EMBL" id="OGI41269.1"/>
    </source>
</evidence>
<evidence type="ECO:0000256" key="16">
    <source>
        <dbReference type="ARBA" id="ARBA00024827"/>
    </source>
</evidence>
<evidence type="ECO:0000256" key="6">
    <source>
        <dbReference type="ARBA" id="ARBA00022490"/>
    </source>
</evidence>
<dbReference type="InterPro" id="IPR003660">
    <property type="entry name" value="HAMP_dom"/>
</dbReference>
<evidence type="ECO:0000256" key="14">
    <source>
        <dbReference type="ARBA" id="ARBA00023012"/>
    </source>
</evidence>
<accession>A0A1F6T888</accession>
<dbReference type="SMART" id="SM00387">
    <property type="entry name" value="HATPase_c"/>
    <property type="match status" value="1"/>
</dbReference>
<dbReference type="InterPro" id="IPR016380">
    <property type="entry name" value="Sig_transdc_His_kin_NarX/NarQ"/>
</dbReference>
<comment type="catalytic activity">
    <reaction evidence="1 17">
        <text>ATP + protein L-histidine = ADP + protein N-phospho-L-histidine.</text>
        <dbReference type="EC" id="2.7.13.3"/>
    </reaction>
</comment>
<keyword evidence="17" id="KW-1003">Cell membrane</keyword>
<keyword evidence="14 17" id="KW-0902">Two-component regulatory system</keyword>
<name>A0A1F6T888_9PROT</name>
<keyword evidence="18" id="KW-0175">Coiled coil</keyword>
<evidence type="ECO:0000256" key="1">
    <source>
        <dbReference type="ARBA" id="ARBA00000085"/>
    </source>
</evidence>
<dbReference type="GO" id="GO:0046872">
    <property type="term" value="F:metal ion binding"/>
    <property type="evidence" value="ECO:0007669"/>
    <property type="project" value="UniProtKB-KW"/>
</dbReference>
<dbReference type="PROSITE" id="PS50109">
    <property type="entry name" value="HIS_KIN"/>
    <property type="match status" value="1"/>
</dbReference>
<evidence type="ECO:0000256" key="18">
    <source>
        <dbReference type="SAM" id="Coils"/>
    </source>
</evidence>
<feature type="transmembrane region" description="Helical" evidence="19">
    <location>
        <begin position="62"/>
        <end position="80"/>
    </location>
</feature>
<dbReference type="GO" id="GO:0005886">
    <property type="term" value="C:plasma membrane"/>
    <property type="evidence" value="ECO:0007669"/>
    <property type="project" value="UniProtKB-SubCell"/>
</dbReference>
<dbReference type="InterPro" id="IPR050482">
    <property type="entry name" value="Sensor_HK_TwoCompSys"/>
</dbReference>
<dbReference type="SUPFAM" id="SSF55781">
    <property type="entry name" value="GAF domain-like"/>
    <property type="match status" value="1"/>
</dbReference>
<keyword evidence="8 17" id="KW-0808">Transferase</keyword>
<dbReference type="GO" id="GO:0000155">
    <property type="term" value="F:phosphorelay sensor kinase activity"/>
    <property type="evidence" value="ECO:0007669"/>
    <property type="project" value="UniProtKB-UniRule"/>
</dbReference>
<dbReference type="GO" id="GO:0005737">
    <property type="term" value="C:cytoplasm"/>
    <property type="evidence" value="ECO:0007669"/>
    <property type="project" value="UniProtKB-SubCell"/>
</dbReference>
<dbReference type="STRING" id="1817756.A2140_06690"/>
<evidence type="ECO:0000259" key="21">
    <source>
        <dbReference type="PROSITE" id="PS50885"/>
    </source>
</evidence>
<keyword evidence="9" id="KW-0479">Metal-binding</keyword>
<evidence type="ECO:0000256" key="17">
    <source>
        <dbReference type="PIRNR" id="PIRNR003167"/>
    </source>
</evidence>
<dbReference type="Gene3D" id="6.10.340.10">
    <property type="match status" value="1"/>
</dbReference>
<evidence type="ECO:0000256" key="11">
    <source>
        <dbReference type="ARBA" id="ARBA00022777"/>
    </source>
</evidence>
<comment type="subcellular location">
    <subcellularLocation>
        <location evidence="17">Cell inner membrane</location>
    </subcellularLocation>
    <subcellularLocation>
        <location evidence="4">Cytoplasm</location>
    </subcellularLocation>
    <subcellularLocation>
        <location evidence="3">Membrane</location>
    </subcellularLocation>
</comment>
<evidence type="ECO:0000259" key="20">
    <source>
        <dbReference type="PROSITE" id="PS50109"/>
    </source>
</evidence>
<keyword evidence="10 17" id="KW-0547">Nucleotide-binding</keyword>
<dbReference type="InterPro" id="IPR029016">
    <property type="entry name" value="GAF-like_dom_sf"/>
</dbReference>
<keyword evidence="19" id="KW-0812">Transmembrane</keyword>
<dbReference type="SMART" id="SM00304">
    <property type="entry name" value="HAMP"/>
    <property type="match status" value="1"/>
</dbReference>
<dbReference type="SUPFAM" id="SSF158472">
    <property type="entry name" value="HAMP domain-like"/>
    <property type="match status" value="1"/>
</dbReference>
<evidence type="ECO:0000256" key="10">
    <source>
        <dbReference type="ARBA" id="ARBA00022741"/>
    </source>
</evidence>
<dbReference type="InterPro" id="IPR011712">
    <property type="entry name" value="Sig_transdc_His_kin_sub3_dim/P"/>
</dbReference>
<organism evidence="22 23">
    <name type="scientific">Candidatus Muproteobacteria bacterium RBG_16_62_13</name>
    <dbReference type="NCBI Taxonomy" id="1817756"/>
    <lineage>
        <taxon>Bacteria</taxon>
        <taxon>Pseudomonadati</taxon>
        <taxon>Pseudomonadota</taxon>
        <taxon>Candidatus Muproteobacteria</taxon>
    </lineage>
</organism>
<keyword evidence="12 17" id="KW-0067">ATP-binding</keyword>
<feature type="coiled-coil region" evidence="18">
    <location>
        <begin position="361"/>
        <end position="388"/>
    </location>
</feature>
<dbReference type="GO" id="GO:0051539">
    <property type="term" value="F:4 iron, 4 sulfur cluster binding"/>
    <property type="evidence" value="ECO:0007669"/>
    <property type="project" value="UniProtKB-KW"/>
</dbReference>
<evidence type="ECO:0000256" key="2">
    <source>
        <dbReference type="ARBA" id="ARBA00001966"/>
    </source>
</evidence>
<keyword evidence="5" id="KW-0004">4Fe-4S</keyword>
<feature type="transmembrane region" description="Helical" evidence="19">
    <location>
        <begin position="25"/>
        <end position="50"/>
    </location>
</feature>
<dbReference type="Gene3D" id="3.30.450.40">
    <property type="match status" value="1"/>
</dbReference>
<keyword evidence="7" id="KW-0597">Phosphoprotein</keyword>
<gene>
    <name evidence="22" type="ORF">A2140_06690</name>
</gene>
<dbReference type="Pfam" id="PF02518">
    <property type="entry name" value="HATPase_c"/>
    <property type="match status" value="1"/>
</dbReference>
<keyword evidence="17" id="KW-0997">Cell inner membrane</keyword>
<evidence type="ECO:0000256" key="5">
    <source>
        <dbReference type="ARBA" id="ARBA00022485"/>
    </source>
</evidence>
<dbReference type="InterPro" id="IPR005467">
    <property type="entry name" value="His_kinase_dom"/>
</dbReference>
<feature type="domain" description="Histidine kinase" evidence="20">
    <location>
        <begin position="333"/>
        <end position="527"/>
    </location>
</feature>
<dbReference type="EMBL" id="MFSQ01000023">
    <property type="protein sequence ID" value="OGI41269.1"/>
    <property type="molecule type" value="Genomic_DNA"/>
</dbReference>
<dbReference type="Gene3D" id="1.20.5.1930">
    <property type="match status" value="1"/>
</dbReference>
<comment type="function">
    <text evidence="16">Member of the two-component regulatory system NreB/NreC involved in the control of dissimilatory nitrate/nitrite reduction in response to oxygen. NreB functions as a direct oxygen sensor histidine kinase which is autophosphorylated, in the absence of oxygen, probably at the conserved histidine residue, and transfers its phosphate group probably to a conserved aspartate residue of NreC. NreB/NreC activates the expression of the nitrate (narGHJI) and nitrite (nir) reductase operons, as well as the putative nitrate transporter gene narT.</text>
</comment>
<dbReference type="AlphaFoldDB" id="A0A1F6T888"/>
<dbReference type="Pfam" id="PF00672">
    <property type="entry name" value="HAMP"/>
    <property type="match status" value="1"/>
</dbReference>
<evidence type="ECO:0000256" key="13">
    <source>
        <dbReference type="ARBA" id="ARBA00023004"/>
    </source>
</evidence>
<comment type="cofactor">
    <cofactor evidence="2">
        <name>[4Fe-4S] cluster</name>
        <dbReference type="ChEBI" id="CHEBI:49883"/>
    </cofactor>
</comment>
<comment type="caution">
    <text evidence="22">The sequence shown here is derived from an EMBL/GenBank/DDBJ whole genome shotgun (WGS) entry which is preliminary data.</text>
</comment>
<keyword evidence="13" id="KW-0408">Iron</keyword>
<dbReference type="EC" id="2.7.13.3" evidence="17"/>
<evidence type="ECO:0000256" key="12">
    <source>
        <dbReference type="ARBA" id="ARBA00022840"/>
    </source>
</evidence>
<dbReference type="Gene3D" id="3.30.565.10">
    <property type="entry name" value="Histidine kinase-like ATPase, C-terminal domain"/>
    <property type="match status" value="1"/>
</dbReference>
<dbReference type="GO" id="GO:0005524">
    <property type="term" value="F:ATP binding"/>
    <property type="evidence" value="ECO:0007669"/>
    <property type="project" value="UniProtKB-UniRule"/>
</dbReference>
<dbReference type="InterPro" id="IPR003594">
    <property type="entry name" value="HATPase_dom"/>
</dbReference>
<dbReference type="PIRSF" id="PIRSF003167">
    <property type="entry name" value="STHK_NarX/NarQ"/>
    <property type="match status" value="1"/>
</dbReference>
<keyword evidence="17 19" id="KW-0472">Membrane</keyword>
<dbReference type="Proteomes" id="UP000178379">
    <property type="component" value="Unassembled WGS sequence"/>
</dbReference>
<evidence type="ECO:0000256" key="8">
    <source>
        <dbReference type="ARBA" id="ARBA00022679"/>
    </source>
</evidence>
<dbReference type="PANTHER" id="PTHR24421:SF10">
    <property type="entry name" value="NITRATE_NITRITE SENSOR PROTEIN NARQ"/>
    <property type="match status" value="1"/>
</dbReference>